<protein>
    <submittedName>
        <fullName evidence="1">Putative membrane protein</fullName>
    </submittedName>
</protein>
<organism evidence="1 2">
    <name type="scientific">Estrella lausannensis</name>
    <dbReference type="NCBI Taxonomy" id="483423"/>
    <lineage>
        <taxon>Bacteria</taxon>
        <taxon>Pseudomonadati</taxon>
        <taxon>Chlamydiota</taxon>
        <taxon>Chlamydiia</taxon>
        <taxon>Parachlamydiales</taxon>
        <taxon>Candidatus Criblamydiaceae</taxon>
        <taxon>Estrella</taxon>
    </lineage>
</organism>
<keyword evidence="2" id="KW-1185">Reference proteome</keyword>
<proteinExistence type="predicted"/>
<reference evidence="2" key="1">
    <citation type="submission" date="2015-06" db="EMBL/GenBank/DDBJ databases">
        <authorList>
            <person name="Bertelli C."/>
        </authorList>
    </citation>
    <scope>NUCLEOTIDE SEQUENCE [LARGE SCALE GENOMIC DNA]</scope>
    <source>
        <strain evidence="2">CRIB-30</strain>
    </source>
</reference>
<dbReference type="Proteomes" id="UP000220251">
    <property type="component" value="Unassembled WGS sequence"/>
</dbReference>
<accession>A0A0H5DPI0</accession>
<dbReference type="RefSeq" id="WP_098038216.1">
    <property type="nucleotide sequence ID" value="NZ_CWGJ01000012.1"/>
</dbReference>
<dbReference type="EMBL" id="CWGJ01000012">
    <property type="protein sequence ID" value="CRX38352.1"/>
    <property type="molecule type" value="Genomic_DNA"/>
</dbReference>
<gene>
    <name evidence="1" type="ORF">ELAC_1007</name>
</gene>
<sequence>MLDLPKKRVALSLLVAAVFFSLFPLENSLALGMQKRAGTPTLEGDAVFKLQKSRHLIYLEKDEQY</sequence>
<name>A0A0H5DPI0_9BACT</name>
<dbReference type="AlphaFoldDB" id="A0A0H5DPI0"/>
<evidence type="ECO:0000313" key="1">
    <source>
        <dbReference type="EMBL" id="CRX38352.1"/>
    </source>
</evidence>
<evidence type="ECO:0000313" key="2">
    <source>
        <dbReference type="Proteomes" id="UP000220251"/>
    </source>
</evidence>